<dbReference type="PANTHER" id="PTHR44943">
    <property type="entry name" value="CELLULOSE SYNTHASE OPERON PROTEIN C"/>
    <property type="match status" value="1"/>
</dbReference>
<reference evidence="6" key="1">
    <citation type="submission" date="2016-04" db="EMBL/GenBank/DDBJ databases">
        <title>Draft genome sequence of Paludibacter jiangxiensis strain NM7.</title>
        <authorList>
            <person name="Qiu Y."/>
            <person name="Matsuura N."/>
            <person name="Ohashi A."/>
            <person name="Tourlousse M.D."/>
            <person name="Sekiguchi Y."/>
        </authorList>
    </citation>
    <scope>NUCLEOTIDE SEQUENCE [LARGE SCALE GENOMIC DNA]</scope>
    <source>
        <strain evidence="6">NM7</strain>
    </source>
</reference>
<dbReference type="Proteomes" id="UP000076586">
    <property type="component" value="Unassembled WGS sequence"/>
</dbReference>
<protein>
    <submittedName>
        <fullName evidence="5">Tetratricopeptide repeat-containing protein</fullName>
    </submittedName>
</protein>
<sequence length="320" mass="36648">MKTRLLFLLIFSCIIASAQENKANQLLKELSNDACNCIDSINTRNKTKEQIASEIAKCIDARVVALQLSSKLRAIDLGKETNNGKEKKASVNISINTNKSSDEYKKYYYQLERYLMDSCKAIKNCVSANDIENEKSVSKNQDALEWYSKGLKEYNAEHYNGAITLFQQAVIADSTFAFAWDNLGICYRKINDFDNAIAAYKRSLAIDPKGLMPLQNIAVAYRYKKEYKNAIDAYMRLSEIDQNNPEVYYGLGETYTFYVNDIEKGLDNMCKAYNLYVAHSSPYRTDAEKIISSIYNEMKKQNKLERFNEILKANHINPVQ</sequence>
<keyword evidence="1" id="KW-0677">Repeat</keyword>
<dbReference type="Pfam" id="PF00515">
    <property type="entry name" value="TPR_1"/>
    <property type="match status" value="1"/>
</dbReference>
<evidence type="ECO:0000256" key="3">
    <source>
        <dbReference type="PROSITE-ProRule" id="PRU00339"/>
    </source>
</evidence>
<dbReference type="InterPro" id="IPR019734">
    <property type="entry name" value="TPR_rpt"/>
</dbReference>
<dbReference type="PROSITE" id="PS50293">
    <property type="entry name" value="TPR_REGION"/>
    <property type="match status" value="1"/>
</dbReference>
<dbReference type="Gene3D" id="1.25.40.10">
    <property type="entry name" value="Tetratricopeptide repeat domain"/>
    <property type="match status" value="2"/>
</dbReference>
<proteinExistence type="predicted"/>
<dbReference type="AlphaFoldDB" id="A0A170YR96"/>
<dbReference type="InterPro" id="IPR011990">
    <property type="entry name" value="TPR-like_helical_dom_sf"/>
</dbReference>
<feature type="signal peptide" evidence="4">
    <location>
        <begin position="1"/>
        <end position="18"/>
    </location>
</feature>
<name>A0A170YR96_9BACT</name>
<keyword evidence="6" id="KW-1185">Reference proteome</keyword>
<evidence type="ECO:0000256" key="4">
    <source>
        <dbReference type="SAM" id="SignalP"/>
    </source>
</evidence>
<keyword evidence="2 3" id="KW-0802">TPR repeat</keyword>
<evidence type="ECO:0000256" key="2">
    <source>
        <dbReference type="ARBA" id="ARBA00022803"/>
    </source>
</evidence>
<dbReference type="EMBL" id="BDCR01000001">
    <property type="protein sequence ID" value="GAT61999.1"/>
    <property type="molecule type" value="Genomic_DNA"/>
</dbReference>
<organism evidence="5 6">
    <name type="scientific">Paludibacter jiangxiensis</name>
    <dbReference type="NCBI Taxonomy" id="681398"/>
    <lineage>
        <taxon>Bacteria</taxon>
        <taxon>Pseudomonadati</taxon>
        <taxon>Bacteroidota</taxon>
        <taxon>Bacteroidia</taxon>
        <taxon>Bacteroidales</taxon>
        <taxon>Paludibacteraceae</taxon>
        <taxon>Paludibacter</taxon>
    </lineage>
</organism>
<evidence type="ECO:0000313" key="5">
    <source>
        <dbReference type="EMBL" id="GAT61999.1"/>
    </source>
</evidence>
<dbReference type="SUPFAM" id="SSF48452">
    <property type="entry name" value="TPR-like"/>
    <property type="match status" value="1"/>
</dbReference>
<comment type="caution">
    <text evidence="5">The sequence shown here is derived from an EMBL/GenBank/DDBJ whole genome shotgun (WGS) entry which is preliminary data.</text>
</comment>
<reference evidence="6" key="2">
    <citation type="journal article" date="2017" name="Genome Announc.">
        <title>Draft genome sequence of Paludibacter jiangxiensis NM7(T), a propionate-producing fermentative bacterium.</title>
        <authorList>
            <person name="Qiu Y.-L."/>
            <person name="Tourlousse D.M."/>
            <person name="Matsuura N."/>
            <person name="Ohashi A."/>
            <person name="Sekiguchi Y."/>
        </authorList>
    </citation>
    <scope>NUCLEOTIDE SEQUENCE [LARGE SCALE GENOMIC DNA]</scope>
    <source>
        <strain evidence="6">NM7</strain>
    </source>
</reference>
<dbReference type="InterPro" id="IPR051685">
    <property type="entry name" value="Ycf3/AcsC/BcsC/TPR_MFPF"/>
</dbReference>
<dbReference type="PROSITE" id="PS50005">
    <property type="entry name" value="TPR"/>
    <property type="match status" value="1"/>
</dbReference>
<dbReference type="PANTHER" id="PTHR44943:SF4">
    <property type="entry name" value="TPR REPEAT-CONTAINING PROTEIN MJ0798"/>
    <property type="match status" value="1"/>
</dbReference>
<dbReference type="SMART" id="SM00028">
    <property type="entry name" value="TPR"/>
    <property type="match status" value="3"/>
</dbReference>
<feature type="chain" id="PRO_5007904871" evidence="4">
    <location>
        <begin position="19"/>
        <end position="320"/>
    </location>
</feature>
<dbReference type="STRING" id="681398.PJIAN_1589"/>
<dbReference type="RefSeq" id="WP_068701840.1">
    <property type="nucleotide sequence ID" value="NZ_BDCR01000001.1"/>
</dbReference>
<dbReference type="Pfam" id="PF13414">
    <property type="entry name" value="TPR_11"/>
    <property type="match status" value="1"/>
</dbReference>
<feature type="repeat" description="TPR" evidence="3">
    <location>
        <begin position="177"/>
        <end position="210"/>
    </location>
</feature>
<gene>
    <name evidence="5" type="ORF">PJIAN_1589</name>
</gene>
<dbReference type="OrthoDB" id="947490at2"/>
<keyword evidence="4" id="KW-0732">Signal</keyword>
<accession>A0A170YR96</accession>
<evidence type="ECO:0000313" key="6">
    <source>
        <dbReference type="Proteomes" id="UP000076586"/>
    </source>
</evidence>
<evidence type="ECO:0000256" key="1">
    <source>
        <dbReference type="ARBA" id="ARBA00022737"/>
    </source>
</evidence>